<evidence type="ECO:0000313" key="3">
    <source>
        <dbReference type="Proteomes" id="UP001381693"/>
    </source>
</evidence>
<dbReference type="Proteomes" id="UP001381693">
    <property type="component" value="Unassembled WGS sequence"/>
</dbReference>
<feature type="region of interest" description="Disordered" evidence="1">
    <location>
        <begin position="115"/>
        <end position="231"/>
    </location>
</feature>
<feature type="region of interest" description="Disordered" evidence="1">
    <location>
        <begin position="1"/>
        <end position="38"/>
    </location>
</feature>
<sequence length="231" mass="26314">MDPHMTQDDVTMLRRSSITHRRLNQSLSPPLHPSGKKKKLVNFRLSRRGSDDEQKPIKYLSLANRHSSIRNEPIQEETEEDRYKGDENNVKCEYQSMGPEGQVAIHRDVPIRSNLRAKADSSPPTKEPSLNQYTPTSNYKSNNNNNNGENGQCSKYESVPLQPRKIPPSNSAWEKVKTRASNESLSRRRNSLFSVVKVAVNKKRGTPPPSIWTPAVPRNQPAPRPGNWREQ</sequence>
<evidence type="ECO:0000313" key="2">
    <source>
        <dbReference type="EMBL" id="KAK7019455.1"/>
    </source>
</evidence>
<name>A0AAN8WCG0_HALRR</name>
<evidence type="ECO:0000256" key="1">
    <source>
        <dbReference type="SAM" id="MobiDB-lite"/>
    </source>
</evidence>
<dbReference type="AlphaFoldDB" id="A0AAN8WCG0"/>
<accession>A0AAN8WCG0</accession>
<feature type="compositionally biased region" description="Polar residues" evidence="1">
    <location>
        <begin position="122"/>
        <end position="141"/>
    </location>
</feature>
<organism evidence="2 3">
    <name type="scientific">Halocaridina rubra</name>
    <name type="common">Hawaiian red shrimp</name>
    <dbReference type="NCBI Taxonomy" id="373956"/>
    <lineage>
        <taxon>Eukaryota</taxon>
        <taxon>Metazoa</taxon>
        <taxon>Ecdysozoa</taxon>
        <taxon>Arthropoda</taxon>
        <taxon>Crustacea</taxon>
        <taxon>Multicrustacea</taxon>
        <taxon>Malacostraca</taxon>
        <taxon>Eumalacostraca</taxon>
        <taxon>Eucarida</taxon>
        <taxon>Decapoda</taxon>
        <taxon>Pleocyemata</taxon>
        <taxon>Caridea</taxon>
        <taxon>Atyoidea</taxon>
        <taxon>Atyidae</taxon>
        <taxon>Halocaridina</taxon>
    </lineage>
</organism>
<feature type="region of interest" description="Disordered" evidence="1">
    <location>
        <begin position="64"/>
        <end position="103"/>
    </location>
</feature>
<feature type="non-terminal residue" evidence="2">
    <location>
        <position position="231"/>
    </location>
</feature>
<comment type="caution">
    <text evidence="2">The sequence shown here is derived from an EMBL/GenBank/DDBJ whole genome shotgun (WGS) entry which is preliminary data.</text>
</comment>
<reference evidence="2 3" key="1">
    <citation type="submission" date="2023-11" db="EMBL/GenBank/DDBJ databases">
        <title>Halocaridina rubra genome assembly.</title>
        <authorList>
            <person name="Smith C."/>
        </authorList>
    </citation>
    <scope>NUCLEOTIDE SEQUENCE [LARGE SCALE GENOMIC DNA]</scope>
    <source>
        <strain evidence="2">EP-1</strain>
        <tissue evidence="2">Whole</tissue>
    </source>
</reference>
<keyword evidence="3" id="KW-1185">Reference proteome</keyword>
<protein>
    <submittedName>
        <fullName evidence="2">Uncharacterized protein</fullName>
    </submittedName>
</protein>
<dbReference type="EMBL" id="JAXCGZ010022992">
    <property type="protein sequence ID" value="KAK7019455.1"/>
    <property type="molecule type" value="Genomic_DNA"/>
</dbReference>
<feature type="compositionally biased region" description="Basic and acidic residues" evidence="1">
    <location>
        <begin position="81"/>
        <end position="90"/>
    </location>
</feature>
<feature type="compositionally biased region" description="Low complexity" evidence="1">
    <location>
        <begin position="142"/>
        <end position="151"/>
    </location>
</feature>
<proteinExistence type="predicted"/>
<gene>
    <name evidence="2" type="ORF">SK128_025930</name>
</gene>